<dbReference type="NCBIfam" id="TIGR03998">
    <property type="entry name" value="thiol_BshC"/>
    <property type="match status" value="1"/>
</dbReference>
<organism evidence="5 6">
    <name type="scientific">Lottiidibacillus patelloidae</name>
    <dbReference type="NCBI Taxonomy" id="2670334"/>
    <lineage>
        <taxon>Bacteria</taxon>
        <taxon>Bacillati</taxon>
        <taxon>Bacillota</taxon>
        <taxon>Bacilli</taxon>
        <taxon>Bacillales</taxon>
        <taxon>Bacillaceae</taxon>
        <taxon>Lottiidibacillus</taxon>
    </lineage>
</organism>
<feature type="domain" description="Bacillithiol biosynthesis BshC C-terminal coiled-coil" evidence="4">
    <location>
        <begin position="382"/>
        <end position="541"/>
    </location>
</feature>
<dbReference type="HAMAP" id="MF_01867">
    <property type="entry name" value="BshC"/>
    <property type="match status" value="1"/>
</dbReference>
<gene>
    <name evidence="2 5" type="primary">bshC</name>
    <name evidence="5" type="ORF">CIB95_02720</name>
</gene>
<comment type="function">
    <text evidence="2">Involved in bacillithiol (BSH) biosynthesis. May catalyze the last step of the pathway, the addition of cysteine to glucosamine malate (GlcN-Mal) to generate BSH.</text>
</comment>
<sequence length="541" mass="63194">MEVVELTLPQKNAFASTYLEQTDRVMSFFHYNYKEQKSFEERRKELAERSFPREKLVHVLTNYNKKFNFTNKTLQNISKLKDANTTVVIGGQQAGLLTGPLYSIHKIISIIQLAEQQEQKLGHPVVPVFWIAGEDHDFQEINHVYTSKQGKISKNIIPHKISEKEPVSHVLIDKQITKKWMREVVATYGDREYTKEILQLLEEKIEVSTSYTDFFAHLISSLLPNSGLILVDAQDHAIRELEGPFFEKLITENEKLQQAIKGKELEMKKEQYSLPFTSDDLDTNLFFLSSGNRVLLERTKQGYYWGKHNEVMLKSDELLTFAKTSPQLLSNNVATRPLMQDYVFPTLAFIAGPGEIAYWGLLKDAFSLYNMKMPPVVPRHMVTIIERHIEKRMAHYQLSDKSILLAGTRSEKEAWLKQQTKVDIDSTFRKVKSELEKIHRNLRQEMNTISPSLNEYGKHNLEYLNRQLTNYENKVKKIIVEQQSVDLKRFDDIDIALRPLQAPQERMWSVIYYINRYGLDFCERLLNLELSFNDKHKIIKL</sequence>
<dbReference type="RefSeq" id="WP_094921476.1">
    <property type="nucleotide sequence ID" value="NZ_NPIA01000001.1"/>
</dbReference>
<evidence type="ECO:0000259" key="3">
    <source>
        <dbReference type="Pfam" id="PF10079"/>
    </source>
</evidence>
<feature type="domain" description="Bacillithiol biosynthesis BshC N-terminal Rossmann-like" evidence="3">
    <location>
        <begin position="1"/>
        <end position="379"/>
    </location>
</feature>
<dbReference type="InterPro" id="IPR055398">
    <property type="entry name" value="Rossmann-like_BshC"/>
</dbReference>
<dbReference type="Pfam" id="PF10079">
    <property type="entry name" value="Rossmann-like_BshC"/>
    <property type="match status" value="1"/>
</dbReference>
<keyword evidence="1 2" id="KW-0436">Ligase</keyword>
<dbReference type="AlphaFoldDB" id="A0A263BY31"/>
<dbReference type="EC" id="6.-.-.-" evidence="2"/>
<evidence type="ECO:0000256" key="1">
    <source>
        <dbReference type="ARBA" id="ARBA00022598"/>
    </source>
</evidence>
<dbReference type="Pfam" id="PF24850">
    <property type="entry name" value="CC_BshC"/>
    <property type="match status" value="1"/>
</dbReference>
<keyword evidence="6" id="KW-1185">Reference proteome</keyword>
<dbReference type="InterPro" id="IPR011199">
    <property type="entry name" value="Bacillithiol_biosynth_BshC"/>
</dbReference>
<dbReference type="EMBL" id="NPIA01000001">
    <property type="protein sequence ID" value="OZM58498.1"/>
    <property type="molecule type" value="Genomic_DNA"/>
</dbReference>
<protein>
    <recommendedName>
        <fullName evidence="2">Putative cysteine ligase BshC</fullName>
        <ecNumber evidence="2">6.-.-.-</ecNumber>
    </recommendedName>
</protein>
<evidence type="ECO:0000313" key="5">
    <source>
        <dbReference type="EMBL" id="OZM58498.1"/>
    </source>
</evidence>
<dbReference type="Proteomes" id="UP000217083">
    <property type="component" value="Unassembled WGS sequence"/>
</dbReference>
<dbReference type="InterPro" id="IPR055399">
    <property type="entry name" value="CC_BshC"/>
</dbReference>
<proteinExistence type="inferred from homology"/>
<dbReference type="GO" id="GO:0016874">
    <property type="term" value="F:ligase activity"/>
    <property type="evidence" value="ECO:0007669"/>
    <property type="project" value="UniProtKB-UniRule"/>
</dbReference>
<reference evidence="6" key="1">
    <citation type="submission" date="2017-08" db="EMBL/GenBank/DDBJ databases">
        <authorList>
            <person name="Huang Z."/>
        </authorList>
    </citation>
    <scope>NUCLEOTIDE SEQUENCE [LARGE SCALE GENOMIC DNA]</scope>
    <source>
        <strain evidence="6">SA5d-4</strain>
    </source>
</reference>
<comment type="similarity">
    <text evidence="2">Belongs to the BshC family.</text>
</comment>
<name>A0A263BY31_9BACI</name>
<evidence type="ECO:0000259" key="4">
    <source>
        <dbReference type="Pfam" id="PF24850"/>
    </source>
</evidence>
<dbReference type="PIRSF" id="PIRSF012535">
    <property type="entry name" value="UCP012535"/>
    <property type="match status" value="1"/>
</dbReference>
<accession>A0A263BY31</accession>
<reference evidence="5 6" key="2">
    <citation type="submission" date="2017-09" db="EMBL/GenBank/DDBJ databases">
        <title>Bacillus patelloidae sp. nov., isolated from the intestinal tract of a marine limpet.</title>
        <authorList>
            <person name="Liu R."/>
            <person name="Dong C."/>
            <person name="Shao Z."/>
        </authorList>
    </citation>
    <scope>NUCLEOTIDE SEQUENCE [LARGE SCALE GENOMIC DNA]</scope>
    <source>
        <strain evidence="5 6">SA5d-4</strain>
    </source>
</reference>
<evidence type="ECO:0000256" key="2">
    <source>
        <dbReference type="HAMAP-Rule" id="MF_01867"/>
    </source>
</evidence>
<evidence type="ECO:0000313" key="6">
    <source>
        <dbReference type="Proteomes" id="UP000217083"/>
    </source>
</evidence>
<comment type="caution">
    <text evidence="5">The sequence shown here is derived from an EMBL/GenBank/DDBJ whole genome shotgun (WGS) entry which is preliminary data.</text>
</comment>